<protein>
    <submittedName>
        <fullName evidence="4">4-hydroxythreonine-4-phosphate dehydrogenase PdxA</fullName>
        <ecNumber evidence="4">1.1.1.262</ecNumber>
    </submittedName>
</protein>
<keyword evidence="3" id="KW-0520">NAD</keyword>
<accession>A0ABT7PGZ2</accession>
<evidence type="ECO:0000313" key="4">
    <source>
        <dbReference type="EMBL" id="MDM4015623.1"/>
    </source>
</evidence>
<evidence type="ECO:0000313" key="5">
    <source>
        <dbReference type="Proteomes" id="UP001239462"/>
    </source>
</evidence>
<dbReference type="Proteomes" id="UP001239462">
    <property type="component" value="Unassembled WGS sequence"/>
</dbReference>
<dbReference type="EMBL" id="JASZZN010000005">
    <property type="protein sequence ID" value="MDM4015623.1"/>
    <property type="molecule type" value="Genomic_DNA"/>
</dbReference>
<name>A0ABT7PGZ2_9BACT</name>
<dbReference type="NCBIfam" id="TIGR00557">
    <property type="entry name" value="pdxA"/>
    <property type="match status" value="1"/>
</dbReference>
<dbReference type="PANTHER" id="PTHR30004:SF6">
    <property type="entry name" value="D-THREONATE 4-PHOSPHATE DEHYDROGENASE"/>
    <property type="match status" value="1"/>
</dbReference>
<dbReference type="InterPro" id="IPR005255">
    <property type="entry name" value="PdxA_fam"/>
</dbReference>
<dbReference type="SUPFAM" id="SSF53659">
    <property type="entry name" value="Isocitrate/Isopropylmalate dehydrogenase-like"/>
    <property type="match status" value="1"/>
</dbReference>
<gene>
    <name evidence="4" type="primary">pdxA</name>
    <name evidence="4" type="ORF">QTN89_09300</name>
</gene>
<dbReference type="Gene3D" id="3.40.718.10">
    <property type="entry name" value="Isopropylmalate Dehydrogenase"/>
    <property type="match status" value="1"/>
</dbReference>
<keyword evidence="1" id="KW-0479">Metal-binding</keyword>
<keyword evidence="2 4" id="KW-0560">Oxidoreductase</keyword>
<evidence type="ECO:0000256" key="1">
    <source>
        <dbReference type="ARBA" id="ARBA00022723"/>
    </source>
</evidence>
<evidence type="ECO:0000256" key="2">
    <source>
        <dbReference type="ARBA" id="ARBA00023002"/>
    </source>
</evidence>
<evidence type="ECO:0000256" key="3">
    <source>
        <dbReference type="ARBA" id="ARBA00023027"/>
    </source>
</evidence>
<dbReference type="Pfam" id="PF04166">
    <property type="entry name" value="PdxA"/>
    <property type="match status" value="1"/>
</dbReference>
<organism evidence="4 5">
    <name type="scientific">Roseiconus lacunae</name>
    <dbReference type="NCBI Taxonomy" id="2605694"/>
    <lineage>
        <taxon>Bacteria</taxon>
        <taxon>Pseudomonadati</taxon>
        <taxon>Planctomycetota</taxon>
        <taxon>Planctomycetia</taxon>
        <taxon>Pirellulales</taxon>
        <taxon>Pirellulaceae</taxon>
        <taxon>Roseiconus</taxon>
    </lineage>
</organism>
<sequence length="366" mass="38351">MSSDSAPPSDSIVVDQRPRLAITVGDVAGVGPELALKCATDASVLRRCRPILIGPGPALTEVATELKLPLPPTVTLGQLTMGDSTGDWKASGAAILECGDVPVDSLRPGEFSAATGRASFAAVELAIEQTMAGVFDSIVTCPIQKEAWHAAGTGYLGHTELLADKTGTKEFCMMLSGEACSTVLATIHLPLADAIAGLSIEQITRAIRLGGLAMEKRHGRPPRVTVLGLNPHAGEGGLLSHGEEERIVQPAIDEIRQWLRSASKDWVVTGPVPPDTAFTPAMRNATDVHVCLYHDQGLIPLKALSFDDAVNVTLGLPIVRTSVDHGTAMDLAWKGIASSGSLRSAIAMANDLGPAKAGLARNRHHE</sequence>
<keyword evidence="5" id="KW-1185">Reference proteome</keyword>
<proteinExistence type="predicted"/>
<dbReference type="GO" id="GO:0050570">
    <property type="term" value="F:4-hydroxythreonine-4-phosphate dehydrogenase activity"/>
    <property type="evidence" value="ECO:0007669"/>
    <property type="project" value="UniProtKB-EC"/>
</dbReference>
<dbReference type="RefSeq" id="WP_289163120.1">
    <property type="nucleotide sequence ID" value="NZ_JASZZN010000005.1"/>
</dbReference>
<dbReference type="EC" id="1.1.1.262" evidence="4"/>
<reference evidence="4 5" key="1">
    <citation type="submission" date="2023-06" db="EMBL/GenBank/DDBJ databases">
        <title>Roseiconus lacunae JC819 isolated from Gulf of Mannar region, Tamil Nadu.</title>
        <authorList>
            <person name="Pk S."/>
            <person name="Ch S."/>
            <person name="Ch V.R."/>
        </authorList>
    </citation>
    <scope>NUCLEOTIDE SEQUENCE [LARGE SCALE GENOMIC DNA]</scope>
    <source>
        <strain evidence="4 5">JC819</strain>
    </source>
</reference>
<dbReference type="PANTHER" id="PTHR30004">
    <property type="entry name" value="4-HYDROXYTHREONINE-4-PHOSPHATE DEHYDROGENASE"/>
    <property type="match status" value="1"/>
</dbReference>
<comment type="caution">
    <text evidence="4">The sequence shown here is derived from an EMBL/GenBank/DDBJ whole genome shotgun (WGS) entry which is preliminary data.</text>
</comment>